<dbReference type="GeneID" id="39981613"/>
<dbReference type="GO" id="GO:0046872">
    <property type="term" value="F:metal ion binding"/>
    <property type="evidence" value="ECO:0007669"/>
    <property type="project" value="UniProtKB-KW"/>
</dbReference>
<dbReference type="OrthoDB" id="10262892at2759"/>
<dbReference type="PANTHER" id="PTHR12992:SF11">
    <property type="entry name" value="MITOCHONDRIAL COENZYME A DIPHOSPHATASE NUDT8"/>
    <property type="match status" value="1"/>
</dbReference>
<dbReference type="CDD" id="cd03426">
    <property type="entry name" value="NUDIX_CoAse_Nudt7"/>
    <property type="match status" value="1"/>
</dbReference>
<name>A0A1X0P9B8_9TRYP</name>
<dbReference type="PROSITE" id="PS51462">
    <property type="entry name" value="NUDIX"/>
    <property type="match status" value="1"/>
</dbReference>
<gene>
    <name evidence="8" type="ORF">TM35_000025150</name>
</gene>
<proteinExistence type="predicted"/>
<accession>A0A1X0P9B8</accession>
<evidence type="ECO:0000256" key="1">
    <source>
        <dbReference type="ARBA" id="ARBA00001936"/>
    </source>
</evidence>
<comment type="cofactor">
    <cofactor evidence="2">
        <name>Mg(2+)</name>
        <dbReference type="ChEBI" id="CHEBI:18420"/>
    </cofactor>
</comment>
<protein>
    <submittedName>
        <fullName evidence="8">MutT 8-oxo-dGTP pyrophosphohydrolase-like protein</fullName>
    </submittedName>
</protein>
<dbReference type="EMBL" id="NBCO01000002">
    <property type="protein sequence ID" value="ORC93189.1"/>
    <property type="molecule type" value="Genomic_DNA"/>
</dbReference>
<reference evidence="8 9" key="1">
    <citation type="submission" date="2017-03" db="EMBL/GenBank/DDBJ databases">
        <title>An alternative strategy for trypanosome survival in the mammalian bloodstream revealed through genome and transcriptome analysis of the ubiquitous bovine parasite Trypanosoma (Megatrypanum) theileri.</title>
        <authorList>
            <person name="Kelly S."/>
            <person name="Ivens A."/>
            <person name="Mott A."/>
            <person name="O'Neill E."/>
            <person name="Emms D."/>
            <person name="Macleod O."/>
            <person name="Voorheis P."/>
            <person name="Matthews J."/>
            <person name="Matthews K."/>
            <person name="Carrington M."/>
        </authorList>
    </citation>
    <scope>NUCLEOTIDE SEQUENCE [LARGE SCALE GENOMIC DNA]</scope>
    <source>
        <strain evidence="8">Edinburgh</strain>
    </source>
</reference>
<dbReference type="Proteomes" id="UP000192257">
    <property type="component" value="Unassembled WGS sequence"/>
</dbReference>
<dbReference type="RefSeq" id="XP_028887255.1">
    <property type="nucleotide sequence ID" value="XM_029021833.1"/>
</dbReference>
<organism evidence="8 9">
    <name type="scientific">Trypanosoma theileri</name>
    <dbReference type="NCBI Taxonomy" id="67003"/>
    <lineage>
        <taxon>Eukaryota</taxon>
        <taxon>Discoba</taxon>
        <taxon>Euglenozoa</taxon>
        <taxon>Kinetoplastea</taxon>
        <taxon>Metakinetoplastina</taxon>
        <taxon>Trypanosomatida</taxon>
        <taxon>Trypanosomatidae</taxon>
        <taxon>Trypanosoma</taxon>
    </lineage>
</organism>
<dbReference type="GO" id="GO:0010945">
    <property type="term" value="F:coenzyme A diphosphatase activity"/>
    <property type="evidence" value="ECO:0007669"/>
    <property type="project" value="InterPro"/>
</dbReference>
<dbReference type="InterPro" id="IPR000086">
    <property type="entry name" value="NUDIX_hydrolase_dom"/>
</dbReference>
<keyword evidence="3" id="KW-0479">Metal-binding</keyword>
<dbReference type="Gene3D" id="3.90.79.10">
    <property type="entry name" value="Nucleoside Triphosphate Pyrophosphohydrolase"/>
    <property type="match status" value="1"/>
</dbReference>
<dbReference type="AlphaFoldDB" id="A0A1X0P9B8"/>
<feature type="domain" description="Nudix hydrolase" evidence="7">
    <location>
        <begin position="63"/>
        <end position="206"/>
    </location>
</feature>
<evidence type="ECO:0000313" key="9">
    <source>
        <dbReference type="Proteomes" id="UP000192257"/>
    </source>
</evidence>
<dbReference type="InterPro" id="IPR045121">
    <property type="entry name" value="CoAse"/>
</dbReference>
<keyword evidence="6" id="KW-0464">Manganese</keyword>
<comment type="cofactor">
    <cofactor evidence="1">
        <name>Mn(2+)</name>
        <dbReference type="ChEBI" id="CHEBI:29035"/>
    </cofactor>
</comment>
<dbReference type="SUPFAM" id="SSF55811">
    <property type="entry name" value="Nudix"/>
    <property type="match status" value="1"/>
</dbReference>
<evidence type="ECO:0000256" key="2">
    <source>
        <dbReference type="ARBA" id="ARBA00001946"/>
    </source>
</evidence>
<keyword evidence="9" id="KW-1185">Reference proteome</keyword>
<dbReference type="STRING" id="67003.A0A1X0P9B8"/>
<evidence type="ECO:0000256" key="3">
    <source>
        <dbReference type="ARBA" id="ARBA00022723"/>
    </source>
</evidence>
<dbReference type="InterPro" id="IPR015797">
    <property type="entry name" value="NUDIX_hydrolase-like_dom_sf"/>
</dbReference>
<dbReference type="PANTHER" id="PTHR12992">
    <property type="entry name" value="NUDIX HYDROLASE"/>
    <property type="match status" value="1"/>
</dbReference>
<keyword evidence="5" id="KW-0460">Magnesium</keyword>
<evidence type="ECO:0000259" key="7">
    <source>
        <dbReference type="PROSITE" id="PS51462"/>
    </source>
</evidence>
<comment type="caution">
    <text evidence="8">The sequence shown here is derived from an EMBL/GenBank/DDBJ whole genome shotgun (WGS) entry which is preliminary data.</text>
</comment>
<evidence type="ECO:0000256" key="4">
    <source>
        <dbReference type="ARBA" id="ARBA00022801"/>
    </source>
</evidence>
<evidence type="ECO:0000256" key="5">
    <source>
        <dbReference type="ARBA" id="ARBA00022842"/>
    </source>
</evidence>
<keyword evidence="4 8" id="KW-0378">Hydrolase</keyword>
<dbReference type="Pfam" id="PF00293">
    <property type="entry name" value="NUDIX"/>
    <property type="match status" value="1"/>
</dbReference>
<dbReference type="PROSITE" id="PS00893">
    <property type="entry name" value="NUDIX_BOX"/>
    <property type="match status" value="1"/>
</dbReference>
<evidence type="ECO:0000256" key="6">
    <source>
        <dbReference type="ARBA" id="ARBA00023211"/>
    </source>
</evidence>
<sequence length="306" mass="33944">MIATAGVQVLPRTVAEWMTLMRTALQLRLDELPIPEHFYLKRLDTGNRFLPMQMTTSSSSHHKRRNSAVLLLLSPPLGSVEGEFQELCITLTKRTTKVRRHKGQMSFPGGTVDDGETNLEAAQRETMEEVGIDASAYSVMGSLHPIISLDGNSYIHPFVAIANSPVSPICQSPNEVTSIHYLHLSRLLLNSEQTHYRLLKYISSSSPVPTHFPCFFASDSQVTYCNEAHPSQNVIPLREDTGLSPLLPVDFPGELVWGLTAFVLCELLVRLSKGLTQTHSVDLKTKYLLKCSPLIARDPDAPLGKL</sequence>
<evidence type="ECO:0000313" key="8">
    <source>
        <dbReference type="EMBL" id="ORC93189.1"/>
    </source>
</evidence>
<dbReference type="InterPro" id="IPR020084">
    <property type="entry name" value="NUDIX_hydrolase_CS"/>
</dbReference>
<dbReference type="VEuPathDB" id="TriTrypDB:TM35_000025150"/>